<name>A0A2R5ERU5_9BACL</name>
<dbReference type="AlphaFoldDB" id="A0A2R5ERU5"/>
<comment type="caution">
    <text evidence="2">The sequence shown here is derived from an EMBL/GenBank/DDBJ whole genome shotgun (WGS) entry which is preliminary data.</text>
</comment>
<gene>
    <name evidence="2" type="ORF">PAT3040_04045</name>
</gene>
<dbReference type="Proteomes" id="UP000245202">
    <property type="component" value="Unassembled WGS sequence"/>
</dbReference>
<dbReference type="Pfam" id="PF06961">
    <property type="entry name" value="DUF1294"/>
    <property type="match status" value="1"/>
</dbReference>
<dbReference type="RefSeq" id="WP_373863959.1">
    <property type="nucleotide sequence ID" value="NZ_BDQX01000230.1"/>
</dbReference>
<dbReference type="EMBL" id="BDQX01000230">
    <property type="protein sequence ID" value="GBG09400.1"/>
    <property type="molecule type" value="Genomic_DNA"/>
</dbReference>
<evidence type="ECO:0000256" key="1">
    <source>
        <dbReference type="SAM" id="Phobius"/>
    </source>
</evidence>
<keyword evidence="3" id="KW-1185">Reference proteome</keyword>
<organism evidence="2 3">
    <name type="scientific">Paenibacillus agaridevorans</name>
    <dbReference type="NCBI Taxonomy" id="171404"/>
    <lineage>
        <taxon>Bacteria</taxon>
        <taxon>Bacillati</taxon>
        <taxon>Bacillota</taxon>
        <taxon>Bacilli</taxon>
        <taxon>Bacillales</taxon>
        <taxon>Paenibacillaceae</taxon>
        <taxon>Paenibacillus</taxon>
    </lineage>
</organism>
<dbReference type="GO" id="GO:0003676">
    <property type="term" value="F:nucleic acid binding"/>
    <property type="evidence" value="ECO:0007669"/>
    <property type="project" value="InterPro"/>
</dbReference>
<proteinExistence type="predicted"/>
<keyword evidence="1" id="KW-0472">Membrane</keyword>
<accession>A0A2R5ERU5</accession>
<feature type="transmembrane region" description="Helical" evidence="1">
    <location>
        <begin position="74"/>
        <end position="95"/>
    </location>
</feature>
<dbReference type="PIRSF" id="PIRSF002599">
    <property type="entry name" value="Cold_shock_A"/>
    <property type="match status" value="1"/>
</dbReference>
<keyword evidence="1" id="KW-0812">Transmembrane</keyword>
<sequence>MMTIIYVCILLWIGLSGWAFLLMGWDKRRAKQRGRRRVPEKQLFLLAAIGGAIGIWAGMKTWRHKTQHRTFTVGIPYLVAVNILVYLTLIGFSAMRAME</sequence>
<evidence type="ECO:0000313" key="3">
    <source>
        <dbReference type="Proteomes" id="UP000245202"/>
    </source>
</evidence>
<evidence type="ECO:0008006" key="4">
    <source>
        <dbReference type="Google" id="ProtNLM"/>
    </source>
</evidence>
<dbReference type="InterPro" id="IPR010718">
    <property type="entry name" value="DUF1294"/>
</dbReference>
<protein>
    <recommendedName>
        <fullName evidence="4">DUF1294 domain-containing protein</fullName>
    </recommendedName>
</protein>
<feature type="transmembrane region" description="Helical" evidence="1">
    <location>
        <begin position="6"/>
        <end position="23"/>
    </location>
</feature>
<feature type="transmembrane region" description="Helical" evidence="1">
    <location>
        <begin position="43"/>
        <end position="62"/>
    </location>
</feature>
<evidence type="ECO:0000313" key="2">
    <source>
        <dbReference type="EMBL" id="GBG09400.1"/>
    </source>
</evidence>
<reference evidence="2 3" key="1">
    <citation type="submission" date="2017-08" db="EMBL/GenBank/DDBJ databases">
        <title>Substantial Increase in Enzyme Production by Combined Drug-Resistance Mutations in Paenibacillus agaridevorans.</title>
        <authorList>
            <person name="Tanaka Y."/>
            <person name="Funane K."/>
            <person name="Hosaka T."/>
            <person name="Shiwa Y."/>
            <person name="Fujita N."/>
            <person name="Miyazaki T."/>
            <person name="Yoshikawa H."/>
            <person name="Murakami K."/>
            <person name="Kasahara K."/>
            <person name="Inaoka T."/>
            <person name="Hiraga Y."/>
            <person name="Ochi K."/>
        </authorList>
    </citation>
    <scope>NUCLEOTIDE SEQUENCE [LARGE SCALE GENOMIC DNA]</scope>
    <source>
        <strain evidence="2 3">T-3040</strain>
    </source>
</reference>
<dbReference type="InterPro" id="IPR012156">
    <property type="entry name" value="Cold_shock_CspA"/>
</dbReference>
<keyword evidence="1" id="KW-1133">Transmembrane helix</keyword>